<sequence length="205" mass="21659">MPIRTNRGRAAVYRKLWGWPLRSPRHLAVAAVIGVLVVVAIGAVLPGLVGRKSAPDPRNPVAAAASAVPSATPAPLPESGGPTATITQTRITAPPSTPTSVAPAPQALETARKWVEKWVTHPSGITNAEWLEGLRPYTTEEYLPVMRSVDPANVPASRLTGEPKAVRSFPKSVEAEVPTDGGTLKLTVIDTGAGWRVANYEQQEG</sequence>
<evidence type="ECO:0000256" key="2">
    <source>
        <dbReference type="SAM" id="Phobius"/>
    </source>
</evidence>
<keyword evidence="4" id="KW-1185">Reference proteome</keyword>
<keyword evidence="2" id="KW-0812">Transmembrane</keyword>
<dbReference type="OrthoDB" id="3555448at2"/>
<dbReference type="AlphaFoldDB" id="W7ISD0"/>
<name>W7ISD0_9PSEU</name>
<reference evidence="3 4" key="1">
    <citation type="journal article" date="2014" name="Genome Announc.">
        <title>Draft Genome Sequence of the Antitrypanosomally Active Sponge-Associated Bacterium Actinokineospora sp. Strain EG49.</title>
        <authorList>
            <person name="Harjes J."/>
            <person name="Ryu T."/>
            <person name="Abdelmohsen U.R."/>
            <person name="Moitinho-Silva L."/>
            <person name="Horn H."/>
            <person name="Ravasi T."/>
            <person name="Hentschel U."/>
        </authorList>
    </citation>
    <scope>NUCLEOTIDE SEQUENCE [LARGE SCALE GENOMIC DNA]</scope>
    <source>
        <strain evidence="3 4">EG49</strain>
    </source>
</reference>
<evidence type="ECO:0000313" key="4">
    <source>
        <dbReference type="Proteomes" id="UP000019277"/>
    </source>
</evidence>
<feature type="transmembrane region" description="Helical" evidence="2">
    <location>
        <begin position="27"/>
        <end position="49"/>
    </location>
</feature>
<dbReference type="Proteomes" id="UP000019277">
    <property type="component" value="Unassembled WGS sequence"/>
</dbReference>
<feature type="region of interest" description="Disordered" evidence="1">
    <location>
        <begin position="52"/>
        <end position="104"/>
    </location>
</feature>
<accession>W7ISD0</accession>
<keyword evidence="2" id="KW-1133">Transmembrane helix</keyword>
<feature type="compositionally biased region" description="Low complexity" evidence="1">
    <location>
        <begin position="60"/>
        <end position="73"/>
    </location>
</feature>
<comment type="caution">
    <text evidence="3">The sequence shown here is derived from an EMBL/GenBank/DDBJ whole genome shotgun (WGS) entry which is preliminary data.</text>
</comment>
<feature type="compositionally biased region" description="Low complexity" evidence="1">
    <location>
        <begin position="92"/>
        <end position="104"/>
    </location>
</feature>
<dbReference type="STRING" id="909613.UO65_0819"/>
<gene>
    <name evidence="3" type="ORF">UO65_0819</name>
</gene>
<proteinExistence type="predicted"/>
<keyword evidence="2" id="KW-0472">Membrane</keyword>
<dbReference type="EMBL" id="AYXG01000031">
    <property type="protein sequence ID" value="EWC63845.1"/>
    <property type="molecule type" value="Genomic_DNA"/>
</dbReference>
<dbReference type="eggNOG" id="ENOG5033JK8">
    <property type="taxonomic scope" value="Bacteria"/>
</dbReference>
<protein>
    <submittedName>
        <fullName evidence="3">Uncharacterized protein</fullName>
    </submittedName>
</protein>
<feature type="compositionally biased region" description="Polar residues" evidence="1">
    <location>
        <begin position="82"/>
        <end position="91"/>
    </location>
</feature>
<evidence type="ECO:0000256" key="1">
    <source>
        <dbReference type="SAM" id="MobiDB-lite"/>
    </source>
</evidence>
<organism evidence="3 4">
    <name type="scientific">Actinokineospora spheciospongiae</name>
    <dbReference type="NCBI Taxonomy" id="909613"/>
    <lineage>
        <taxon>Bacteria</taxon>
        <taxon>Bacillati</taxon>
        <taxon>Actinomycetota</taxon>
        <taxon>Actinomycetes</taxon>
        <taxon>Pseudonocardiales</taxon>
        <taxon>Pseudonocardiaceae</taxon>
        <taxon>Actinokineospora</taxon>
    </lineage>
</organism>
<dbReference type="RefSeq" id="WP_035278835.1">
    <property type="nucleotide sequence ID" value="NZ_AYXG01000031.1"/>
</dbReference>
<evidence type="ECO:0000313" key="3">
    <source>
        <dbReference type="EMBL" id="EWC63845.1"/>
    </source>
</evidence>